<evidence type="ECO:0000313" key="4">
    <source>
        <dbReference type="Proteomes" id="UP000221763"/>
    </source>
</evidence>
<keyword evidence="1" id="KW-1133">Transmembrane helix</keyword>
<dbReference type="Proteomes" id="UP000222913">
    <property type="component" value="Unassembled WGS sequence"/>
</dbReference>
<evidence type="ECO:0000313" key="2">
    <source>
        <dbReference type="EMBL" id="PHV55864.1"/>
    </source>
</evidence>
<sequence length="64" mass="7747">MKKFFKVLNENRKFYLGVFIVSFILSIIINDYFQKEVFSPFIFRLILLVLNNLLLVFIVIDDER</sequence>
<keyword evidence="1" id="KW-0472">Membrane</keyword>
<comment type="caution">
    <text evidence="2">The sequence shown here is derived from an EMBL/GenBank/DDBJ whole genome shotgun (WGS) entry which is preliminary data.</text>
</comment>
<evidence type="ECO:0000313" key="5">
    <source>
        <dbReference type="Proteomes" id="UP000222913"/>
    </source>
</evidence>
<protein>
    <submittedName>
        <fullName evidence="2">Uncharacterized protein</fullName>
    </submittedName>
</protein>
<dbReference type="EMBL" id="PEBN01000020">
    <property type="protein sequence ID" value="PHV57841.1"/>
    <property type="molecule type" value="Genomic_DNA"/>
</dbReference>
<evidence type="ECO:0000256" key="1">
    <source>
        <dbReference type="SAM" id="Phobius"/>
    </source>
</evidence>
<keyword evidence="1" id="KW-0812">Transmembrane</keyword>
<gene>
    <name evidence="3" type="ORF">CS009_04230</name>
    <name evidence="2" type="ORF">CS010_09475</name>
</gene>
<name>A0A2G3NQP0_STRMC</name>
<feature type="transmembrane region" description="Helical" evidence="1">
    <location>
        <begin position="12"/>
        <end position="29"/>
    </location>
</feature>
<feature type="transmembrane region" description="Helical" evidence="1">
    <location>
        <begin position="41"/>
        <end position="60"/>
    </location>
</feature>
<evidence type="ECO:0000313" key="3">
    <source>
        <dbReference type="EMBL" id="PHV57841.1"/>
    </source>
</evidence>
<organism evidence="2 5">
    <name type="scientific">Streptococcus macedonicus</name>
    <name type="common">Streptococcus gallolyticus macedonicus</name>
    <dbReference type="NCBI Taxonomy" id="59310"/>
    <lineage>
        <taxon>Bacteria</taxon>
        <taxon>Bacillati</taxon>
        <taxon>Bacillota</taxon>
        <taxon>Bacilli</taxon>
        <taxon>Lactobacillales</taxon>
        <taxon>Streptococcaceae</taxon>
        <taxon>Streptococcus</taxon>
    </lineage>
</organism>
<dbReference type="EMBL" id="PEBM01000056">
    <property type="protein sequence ID" value="PHV55864.1"/>
    <property type="molecule type" value="Genomic_DNA"/>
</dbReference>
<dbReference type="Proteomes" id="UP000221763">
    <property type="component" value="Unassembled WGS sequence"/>
</dbReference>
<proteinExistence type="predicted"/>
<reference evidence="4 5" key="1">
    <citation type="submission" date="2017-10" db="EMBL/GenBank/DDBJ databases">
        <title>Whole-genome sequence of three Streptococcus macedonicus strains isolated from Italian cheeses of the Veneto region.</title>
        <authorList>
            <person name="Treu L."/>
            <person name="De Diego-Diaz B."/>
            <person name="Papadimitriou K."/>
            <person name="Tsakalidou E."/>
            <person name="Corich V."/>
            <person name="Giacomini A."/>
        </authorList>
    </citation>
    <scope>NUCLEOTIDE SEQUENCE [LARGE SCALE GENOMIC DNA]</scope>
    <source>
        <strain evidence="3 4">19AS</strain>
        <strain evidence="2 5">27MV</strain>
    </source>
</reference>
<accession>A0A2G3NQP0</accession>
<dbReference type="AlphaFoldDB" id="A0A2G3NQP0"/>